<keyword evidence="6" id="KW-1185">Reference proteome</keyword>
<protein>
    <recommendedName>
        <fullName evidence="4">CCHC-type domain-containing protein</fullName>
    </recommendedName>
</protein>
<feature type="region of interest" description="Disordered" evidence="3">
    <location>
        <begin position="194"/>
        <end position="231"/>
    </location>
</feature>
<evidence type="ECO:0000256" key="1">
    <source>
        <dbReference type="ARBA" id="ARBA00022664"/>
    </source>
</evidence>
<dbReference type="InterPro" id="IPR036875">
    <property type="entry name" value="Znf_CCHC_sf"/>
</dbReference>
<dbReference type="SMART" id="SM00343">
    <property type="entry name" value="ZnF_C2HC"/>
    <property type="match status" value="1"/>
</dbReference>
<evidence type="ECO:0000256" key="3">
    <source>
        <dbReference type="SAM" id="MobiDB-lite"/>
    </source>
</evidence>
<dbReference type="SUPFAM" id="SSF57756">
    <property type="entry name" value="Retrovirus zinc finger-like domains"/>
    <property type="match status" value="1"/>
</dbReference>
<evidence type="ECO:0000256" key="2">
    <source>
        <dbReference type="PROSITE-ProRule" id="PRU00047"/>
    </source>
</evidence>
<keyword evidence="2" id="KW-0862">Zinc</keyword>
<keyword evidence="2" id="KW-0479">Metal-binding</keyword>
<gene>
    <name evidence="5" type="ORF">NLI96_g3410</name>
</gene>
<dbReference type="GO" id="GO:0003676">
    <property type="term" value="F:nucleic acid binding"/>
    <property type="evidence" value="ECO:0007669"/>
    <property type="project" value="InterPro"/>
</dbReference>
<dbReference type="Proteomes" id="UP001212997">
    <property type="component" value="Unassembled WGS sequence"/>
</dbReference>
<organism evidence="5 6">
    <name type="scientific">Meripilus lineatus</name>
    <dbReference type="NCBI Taxonomy" id="2056292"/>
    <lineage>
        <taxon>Eukaryota</taxon>
        <taxon>Fungi</taxon>
        <taxon>Dikarya</taxon>
        <taxon>Basidiomycota</taxon>
        <taxon>Agaricomycotina</taxon>
        <taxon>Agaricomycetes</taxon>
        <taxon>Polyporales</taxon>
        <taxon>Meripilaceae</taxon>
        <taxon>Meripilus</taxon>
    </lineage>
</organism>
<evidence type="ECO:0000313" key="6">
    <source>
        <dbReference type="Proteomes" id="UP001212997"/>
    </source>
</evidence>
<name>A0AAD5V926_9APHY</name>
<dbReference type="InterPro" id="IPR001878">
    <property type="entry name" value="Znf_CCHC"/>
</dbReference>
<dbReference type="PANTHER" id="PTHR47481">
    <property type="match status" value="1"/>
</dbReference>
<dbReference type="GO" id="GO:0008270">
    <property type="term" value="F:zinc ion binding"/>
    <property type="evidence" value="ECO:0007669"/>
    <property type="project" value="UniProtKB-KW"/>
</dbReference>
<feature type="domain" description="CCHC-type" evidence="4">
    <location>
        <begin position="232"/>
        <end position="245"/>
    </location>
</feature>
<reference evidence="5" key="1">
    <citation type="submission" date="2022-07" db="EMBL/GenBank/DDBJ databases">
        <title>Genome Sequence of Physisporinus lineatus.</title>
        <authorList>
            <person name="Buettner E."/>
        </authorList>
    </citation>
    <scope>NUCLEOTIDE SEQUENCE</scope>
    <source>
        <strain evidence="5">VT162</strain>
    </source>
</reference>
<evidence type="ECO:0000259" key="4">
    <source>
        <dbReference type="PROSITE" id="PS50158"/>
    </source>
</evidence>
<evidence type="ECO:0000313" key="5">
    <source>
        <dbReference type="EMBL" id="KAJ3487649.1"/>
    </source>
</evidence>
<sequence>MSTNINALIASIPKLNSENYYDWKFNMEMILRRSGSWSVINGKTTRPDDKTAATWDSLSEDGLTAIGLSIEQSQTSYIRDCTTGPQAWDALAAIYQRNARSTRINLKRQFYTYVHDTSQPIRDYVTGITTLVTKLKAIGVTISDEDVTDVLIYALAPEYSAVATSLMQSSTTLTVAFITGALVDAEAQMQKDKSEPPVSVFVAKNTTTRRRRPDTPSPDPSSTSSSNSDTGCYRCGKPGHIARYCLAPAPLAVQPATTSPNLSANIAQVQFETLQLF</sequence>
<keyword evidence="1" id="KW-0507">mRNA processing</keyword>
<dbReference type="PROSITE" id="PS50158">
    <property type="entry name" value="ZF_CCHC"/>
    <property type="match status" value="1"/>
</dbReference>
<accession>A0AAD5V926</accession>
<dbReference type="Gene3D" id="4.10.60.10">
    <property type="entry name" value="Zinc finger, CCHC-type"/>
    <property type="match status" value="1"/>
</dbReference>
<dbReference type="PANTHER" id="PTHR47481:SF7">
    <property type="entry name" value="CCHC-TYPE DOMAIN-CONTAINING PROTEIN"/>
    <property type="match status" value="1"/>
</dbReference>
<feature type="compositionally biased region" description="Low complexity" evidence="3">
    <location>
        <begin position="220"/>
        <end position="230"/>
    </location>
</feature>
<keyword evidence="2" id="KW-0863">Zinc-finger</keyword>
<dbReference type="EMBL" id="JANAWD010000086">
    <property type="protein sequence ID" value="KAJ3487649.1"/>
    <property type="molecule type" value="Genomic_DNA"/>
</dbReference>
<proteinExistence type="predicted"/>
<dbReference type="GO" id="GO:0006397">
    <property type="term" value="P:mRNA processing"/>
    <property type="evidence" value="ECO:0007669"/>
    <property type="project" value="UniProtKB-KW"/>
</dbReference>
<dbReference type="Pfam" id="PF14223">
    <property type="entry name" value="Retrotran_gag_2"/>
    <property type="match status" value="1"/>
</dbReference>
<dbReference type="AlphaFoldDB" id="A0AAD5V926"/>
<comment type="caution">
    <text evidence="5">The sequence shown here is derived from an EMBL/GenBank/DDBJ whole genome shotgun (WGS) entry which is preliminary data.</text>
</comment>